<feature type="compositionally biased region" description="Low complexity" evidence="4">
    <location>
        <begin position="557"/>
        <end position="576"/>
    </location>
</feature>
<protein>
    <submittedName>
        <fullName evidence="5">Uncharacterized protein</fullName>
    </submittedName>
</protein>
<feature type="compositionally biased region" description="Low complexity" evidence="4">
    <location>
        <begin position="878"/>
        <end position="897"/>
    </location>
</feature>
<feature type="compositionally biased region" description="Basic and acidic residues" evidence="4">
    <location>
        <begin position="535"/>
        <end position="556"/>
    </location>
</feature>
<dbReference type="EMBL" id="KN833059">
    <property type="protein sequence ID" value="KIM74541.1"/>
    <property type="molecule type" value="Genomic_DNA"/>
</dbReference>
<evidence type="ECO:0000313" key="6">
    <source>
        <dbReference type="Proteomes" id="UP000054166"/>
    </source>
</evidence>
<feature type="repeat" description="ANK" evidence="3">
    <location>
        <begin position="51"/>
        <end position="83"/>
    </location>
</feature>
<dbReference type="PANTHER" id="PTHR24173">
    <property type="entry name" value="ANKYRIN REPEAT CONTAINING"/>
    <property type="match status" value="1"/>
</dbReference>
<dbReference type="PANTHER" id="PTHR24173:SF74">
    <property type="entry name" value="ANKYRIN REPEAT DOMAIN-CONTAINING PROTEIN 16"/>
    <property type="match status" value="1"/>
</dbReference>
<reference evidence="5 6" key="1">
    <citation type="submission" date="2014-04" db="EMBL/GenBank/DDBJ databases">
        <authorList>
            <consortium name="DOE Joint Genome Institute"/>
            <person name="Kuo A."/>
            <person name="Tarkka M."/>
            <person name="Buscot F."/>
            <person name="Kohler A."/>
            <person name="Nagy L.G."/>
            <person name="Floudas D."/>
            <person name="Copeland A."/>
            <person name="Barry K.W."/>
            <person name="Cichocki N."/>
            <person name="Veneault-Fourrey C."/>
            <person name="LaButti K."/>
            <person name="Lindquist E.A."/>
            <person name="Lipzen A."/>
            <person name="Lundell T."/>
            <person name="Morin E."/>
            <person name="Murat C."/>
            <person name="Sun H."/>
            <person name="Tunlid A."/>
            <person name="Henrissat B."/>
            <person name="Grigoriev I.V."/>
            <person name="Hibbett D.S."/>
            <person name="Martin F."/>
            <person name="Nordberg H.P."/>
            <person name="Cantor M.N."/>
            <person name="Hua S.X."/>
        </authorList>
    </citation>
    <scope>NUCLEOTIDE SEQUENCE [LARGE SCALE GENOMIC DNA]</scope>
    <source>
        <strain evidence="5 6">F 1598</strain>
    </source>
</reference>
<proteinExistence type="predicted"/>
<dbReference type="PROSITE" id="PS50297">
    <property type="entry name" value="ANK_REP_REGION"/>
    <property type="match status" value="1"/>
</dbReference>
<dbReference type="SMART" id="SM00248">
    <property type="entry name" value="ANK"/>
    <property type="match status" value="3"/>
</dbReference>
<dbReference type="InterPro" id="IPR002110">
    <property type="entry name" value="Ankyrin_rpt"/>
</dbReference>
<feature type="region of interest" description="Disordered" evidence="4">
    <location>
        <begin position="873"/>
        <end position="913"/>
    </location>
</feature>
<evidence type="ECO:0000256" key="2">
    <source>
        <dbReference type="ARBA" id="ARBA00023043"/>
    </source>
</evidence>
<dbReference type="HOGENOM" id="CLU_300172_0_0_1"/>
<sequence>MPSRTTHRAESKYNVTTEFPHLGLHSAAANGNIGLVKYALSHGQPINSVLDGVLPLHAASSGGSDLVVKLLIEQGADVNASRLPRRYSDRHRDTSAPIVVRTLLLHGAHADRADKHGVTPEMLARENGKESTADLLKEWLDNRDRDLRERGAEPGNSTGSGSGLVADKRTSCIGPLDSLERKRLHVKQSIDYALNTLKSHAHSDSHSHTLADMPSKRHPSPGEPASPFGEYTFYPTADVDANDDSSSRRPSLPHLYDDLSVPSGSQRPRSAGQDAEPEPPRAPSGQRKLGSKYSLLNLFRKAGDTPNAGHSTPDSPYNASSTPSTPSASPSPAPGTIPLPSSPRFNLAHLSPSSPSESSPLANRHRPRMASDTSLGSTGPSATDLHDSLAEHVRNRSGSGSRRAFDEDNGAEGSGRHTPPSRPGILLRNHHRASSSSQSQIQGASFRALRFESSSSTTSLSAKARNGVIRVLGLERSLSPPRVMQQRSSASSLIAECEAGQEGNERLLVSDPTPETIVDFEDAAVDADEEEYGEVIDRPDGANKSRLTELKTEGRPRGSSFASSSSSLSPNMSPDSAIVSTAQEFPFSIDRPPPTDVLDEQLLTVPYSSSPSDNRLRGNSVSSMSTDGSANPQLSWSTTTATSSVGSGSMTTPASSNITLPGPGISSPRSIPREITGVIQDDKDPSYDAPPDQHPSFGSRRSHIPTDIDIRSISSHAQAEALVQRAQQSILEMDDIPDDNPLSSGRSPLSAKLAAYGESLALERRLKRVEEGTTGEDTLSAEESEVPAVAVFTHDAGRKTASPRIRDTRVLEGPKLTNPSRSRIRQPRRPNTSDSASSTKTSFLFTNERTRGYHQPSHSASVVSTYPQSTEDVTIIGHSPTPQPSLLSPQSPPQHSTNLPPLNRSRTPDPASDDLTTVDHVPLSRCITAPAAESFADVLAANGKHDSTTRLMTSASKLTRMGFSSKDGSQPAGFISVSPRAHEQKSRFGIKSLFKGKS</sequence>
<feature type="region of interest" description="Disordered" evidence="4">
    <location>
        <begin position="791"/>
        <end position="840"/>
    </location>
</feature>
<feature type="region of interest" description="Disordered" evidence="4">
    <location>
        <begin position="148"/>
        <end position="169"/>
    </location>
</feature>
<feature type="compositionally biased region" description="Polar residues" evidence="4">
    <location>
        <begin position="371"/>
        <end position="381"/>
    </location>
</feature>
<feature type="region of interest" description="Disordered" evidence="4">
    <location>
        <begin position="201"/>
        <end position="441"/>
    </location>
</feature>
<reference evidence="6" key="2">
    <citation type="submission" date="2015-01" db="EMBL/GenBank/DDBJ databases">
        <title>Evolutionary Origins and Diversification of the Mycorrhizal Mutualists.</title>
        <authorList>
            <consortium name="DOE Joint Genome Institute"/>
            <consortium name="Mycorrhizal Genomics Consortium"/>
            <person name="Kohler A."/>
            <person name="Kuo A."/>
            <person name="Nagy L.G."/>
            <person name="Floudas D."/>
            <person name="Copeland A."/>
            <person name="Barry K.W."/>
            <person name="Cichocki N."/>
            <person name="Veneault-Fourrey C."/>
            <person name="LaButti K."/>
            <person name="Lindquist E.A."/>
            <person name="Lipzen A."/>
            <person name="Lundell T."/>
            <person name="Morin E."/>
            <person name="Murat C."/>
            <person name="Riley R."/>
            <person name="Ohm R."/>
            <person name="Sun H."/>
            <person name="Tunlid A."/>
            <person name="Henrissat B."/>
            <person name="Grigoriev I.V."/>
            <person name="Hibbett D.S."/>
            <person name="Martin F."/>
        </authorList>
    </citation>
    <scope>NUCLEOTIDE SEQUENCE [LARGE SCALE GENOMIC DNA]</scope>
    <source>
        <strain evidence="6">F 1598</strain>
    </source>
</reference>
<dbReference type="Pfam" id="PF12796">
    <property type="entry name" value="Ank_2"/>
    <property type="match status" value="1"/>
</dbReference>
<dbReference type="Gene3D" id="1.25.40.20">
    <property type="entry name" value="Ankyrin repeat-containing domain"/>
    <property type="match status" value="1"/>
</dbReference>
<dbReference type="STRING" id="765440.A0A0C3F3L9"/>
<dbReference type="PROSITE" id="PS50088">
    <property type="entry name" value="ANK_REPEAT"/>
    <property type="match status" value="1"/>
</dbReference>
<feature type="compositionally biased region" description="Basic and acidic residues" evidence="4">
    <location>
        <begin position="384"/>
        <end position="394"/>
    </location>
</feature>
<dbReference type="InterPro" id="IPR036770">
    <property type="entry name" value="Ankyrin_rpt-contain_sf"/>
</dbReference>
<accession>A0A0C3F3L9</accession>
<dbReference type="AlphaFoldDB" id="A0A0C3F3L9"/>
<feature type="compositionally biased region" description="Pro residues" evidence="4">
    <location>
        <begin position="329"/>
        <end position="341"/>
    </location>
</feature>
<keyword evidence="2 3" id="KW-0040">ANK repeat</keyword>
<evidence type="ECO:0000256" key="1">
    <source>
        <dbReference type="ARBA" id="ARBA00022737"/>
    </source>
</evidence>
<evidence type="ECO:0000256" key="3">
    <source>
        <dbReference type="PROSITE-ProRule" id="PRU00023"/>
    </source>
</evidence>
<evidence type="ECO:0000256" key="4">
    <source>
        <dbReference type="SAM" id="MobiDB-lite"/>
    </source>
</evidence>
<dbReference type="Proteomes" id="UP000054166">
    <property type="component" value="Unassembled WGS sequence"/>
</dbReference>
<dbReference type="OrthoDB" id="194358at2759"/>
<evidence type="ECO:0000313" key="5">
    <source>
        <dbReference type="EMBL" id="KIM74541.1"/>
    </source>
</evidence>
<feature type="compositionally biased region" description="Low complexity" evidence="4">
    <location>
        <begin position="635"/>
        <end position="652"/>
    </location>
</feature>
<organism evidence="5 6">
    <name type="scientific">Piloderma croceum (strain F 1598)</name>
    <dbReference type="NCBI Taxonomy" id="765440"/>
    <lineage>
        <taxon>Eukaryota</taxon>
        <taxon>Fungi</taxon>
        <taxon>Dikarya</taxon>
        <taxon>Basidiomycota</taxon>
        <taxon>Agaricomycotina</taxon>
        <taxon>Agaricomycetes</taxon>
        <taxon>Agaricomycetidae</taxon>
        <taxon>Atheliales</taxon>
        <taxon>Atheliaceae</taxon>
        <taxon>Piloderma</taxon>
    </lineage>
</organism>
<gene>
    <name evidence="5" type="ORF">PILCRDRAFT_701150</name>
</gene>
<feature type="compositionally biased region" description="Low complexity" evidence="4">
    <location>
        <begin position="315"/>
        <end position="328"/>
    </location>
</feature>
<dbReference type="SUPFAM" id="SSF48403">
    <property type="entry name" value="Ankyrin repeat"/>
    <property type="match status" value="1"/>
</dbReference>
<dbReference type="InParanoid" id="A0A0C3F3L9"/>
<feature type="compositionally biased region" description="Low complexity" evidence="4">
    <location>
        <begin position="661"/>
        <end position="670"/>
    </location>
</feature>
<keyword evidence="6" id="KW-1185">Reference proteome</keyword>
<keyword evidence="1" id="KW-0677">Repeat</keyword>
<name>A0A0C3F3L9_PILCF</name>
<feature type="compositionally biased region" description="Low complexity" evidence="4">
    <location>
        <begin position="351"/>
        <end position="360"/>
    </location>
</feature>
<feature type="region of interest" description="Disordered" evidence="4">
    <location>
        <begin position="531"/>
        <end position="703"/>
    </location>
</feature>
<feature type="compositionally biased region" description="Polar residues" evidence="4">
    <location>
        <begin position="606"/>
        <end position="634"/>
    </location>
</feature>